<keyword evidence="3 4" id="KW-0732">Signal</keyword>
<comment type="subcellular location">
    <subcellularLocation>
        <location evidence="1">Periplasm</location>
    </subcellularLocation>
</comment>
<feature type="signal peptide" evidence="4">
    <location>
        <begin position="1"/>
        <end position="23"/>
    </location>
</feature>
<feature type="domain" description="SsuA/THI5-like" evidence="5">
    <location>
        <begin position="52"/>
        <end position="266"/>
    </location>
</feature>
<dbReference type="SUPFAM" id="SSF53850">
    <property type="entry name" value="Periplasmic binding protein-like II"/>
    <property type="match status" value="1"/>
</dbReference>
<keyword evidence="7" id="KW-1185">Reference proteome</keyword>
<evidence type="ECO:0000259" key="5">
    <source>
        <dbReference type="Pfam" id="PF09084"/>
    </source>
</evidence>
<proteinExistence type="inferred from homology"/>
<feature type="chain" id="PRO_5045190624" evidence="4">
    <location>
        <begin position="24"/>
        <end position="348"/>
    </location>
</feature>
<dbReference type="Pfam" id="PF09084">
    <property type="entry name" value="NMT1"/>
    <property type="match status" value="1"/>
</dbReference>
<evidence type="ECO:0000256" key="1">
    <source>
        <dbReference type="ARBA" id="ARBA00004418"/>
    </source>
</evidence>
<evidence type="ECO:0000313" key="6">
    <source>
        <dbReference type="EMBL" id="WIV59183.1"/>
    </source>
</evidence>
<dbReference type="Gene3D" id="3.40.190.10">
    <property type="entry name" value="Periplasmic binding protein-like II"/>
    <property type="match status" value="2"/>
</dbReference>
<dbReference type="PANTHER" id="PTHR30024">
    <property type="entry name" value="ALIPHATIC SULFONATES-BINDING PROTEIN-RELATED"/>
    <property type="match status" value="1"/>
</dbReference>
<reference evidence="6 7" key="1">
    <citation type="submission" date="2023-06" db="EMBL/GenBank/DDBJ databases">
        <authorList>
            <person name="Oyuntsetseg B."/>
            <person name="Kim S.B."/>
        </authorList>
    </citation>
    <scope>NUCLEOTIDE SEQUENCE [LARGE SCALE GENOMIC DNA]</scope>
    <source>
        <strain evidence="6 7">2-2</strain>
    </source>
</reference>
<organism evidence="6 7">
    <name type="scientific">Amycolatopsis nalaikhensis</name>
    <dbReference type="NCBI Taxonomy" id="715472"/>
    <lineage>
        <taxon>Bacteria</taxon>
        <taxon>Bacillati</taxon>
        <taxon>Actinomycetota</taxon>
        <taxon>Actinomycetes</taxon>
        <taxon>Pseudonocardiales</taxon>
        <taxon>Pseudonocardiaceae</taxon>
        <taxon>Amycolatopsis</taxon>
    </lineage>
</organism>
<dbReference type="PANTHER" id="PTHR30024:SF47">
    <property type="entry name" value="TAURINE-BINDING PERIPLASMIC PROTEIN"/>
    <property type="match status" value="1"/>
</dbReference>
<evidence type="ECO:0000313" key="7">
    <source>
        <dbReference type="Proteomes" id="UP001227101"/>
    </source>
</evidence>
<sequence length="348" mass="36825">MVSRKLLALSAGAALAVSLTACGSSPGSTSNAQGQPVVTIMVGGLDKQIYLPAMLAQQLGYYQQQGLEVHLEDEPAGVNAENDMIAGKIDGVVGFYDHNIDLQGKGKATEAVVQMLQVPGEVELCRSDVAGQIKSPADWKGRSLGVTDIGSSTDFLTRYLAVRNGVPVDQIHESGVQAGNTFIAAMQHKNIDCGMTTEPTVSALLNSGQAKILLDTRTADGARAALGGVYPASSLYMSTDYVTKHADIVQKLANAYVETMHWISTHTPEEIADKMPADYYKGVGKAAYVAALKSEKGIYTTDGLMPADGPQTVLNVLSAFNPDVKGHTIDLAKTYTNDFAAKANQTLK</sequence>
<dbReference type="Proteomes" id="UP001227101">
    <property type="component" value="Chromosome"/>
</dbReference>
<dbReference type="PROSITE" id="PS51257">
    <property type="entry name" value="PROKAR_LIPOPROTEIN"/>
    <property type="match status" value="1"/>
</dbReference>
<name>A0ABY8XU52_9PSEU</name>
<protein>
    <submittedName>
        <fullName evidence="6">ABC transporter substrate-binding protein</fullName>
    </submittedName>
</protein>
<evidence type="ECO:0000256" key="4">
    <source>
        <dbReference type="SAM" id="SignalP"/>
    </source>
</evidence>
<evidence type="ECO:0000256" key="3">
    <source>
        <dbReference type="ARBA" id="ARBA00022729"/>
    </source>
</evidence>
<comment type="similarity">
    <text evidence="2">Belongs to the bacterial solute-binding protein SsuA/TauA family.</text>
</comment>
<dbReference type="RefSeq" id="WP_285456673.1">
    <property type="nucleotide sequence ID" value="NZ_CP127173.1"/>
</dbReference>
<evidence type="ECO:0000256" key="2">
    <source>
        <dbReference type="ARBA" id="ARBA00010742"/>
    </source>
</evidence>
<dbReference type="InterPro" id="IPR015168">
    <property type="entry name" value="SsuA/THI5"/>
</dbReference>
<accession>A0ABY8XU52</accession>
<gene>
    <name evidence="6" type="ORF">QP939_11400</name>
</gene>
<dbReference type="EMBL" id="CP127173">
    <property type="protein sequence ID" value="WIV59183.1"/>
    <property type="molecule type" value="Genomic_DNA"/>
</dbReference>